<keyword evidence="1" id="KW-0808">Transferase</keyword>
<evidence type="ECO:0000256" key="1">
    <source>
        <dbReference type="ARBA" id="ARBA00022679"/>
    </source>
</evidence>
<evidence type="ECO:0000256" key="3">
    <source>
        <dbReference type="PROSITE-ProRule" id="PRU00104"/>
    </source>
</evidence>
<dbReference type="STRING" id="303518.ENSPNYP00000012923"/>
<keyword evidence="2 3" id="KW-0833">Ubl conjugation pathway</keyword>
<evidence type="ECO:0000256" key="2">
    <source>
        <dbReference type="ARBA" id="ARBA00022786"/>
    </source>
</evidence>
<organism evidence="5">
    <name type="scientific">Pundamilia nyererei</name>
    <dbReference type="NCBI Taxonomy" id="303518"/>
    <lineage>
        <taxon>Eukaryota</taxon>
        <taxon>Metazoa</taxon>
        <taxon>Chordata</taxon>
        <taxon>Craniata</taxon>
        <taxon>Vertebrata</taxon>
        <taxon>Euteleostomi</taxon>
        <taxon>Actinopterygii</taxon>
        <taxon>Neopterygii</taxon>
        <taxon>Teleostei</taxon>
        <taxon>Neoteleostei</taxon>
        <taxon>Acanthomorphata</taxon>
        <taxon>Ovalentaria</taxon>
        <taxon>Cichlomorphae</taxon>
        <taxon>Cichliformes</taxon>
        <taxon>Cichlidae</taxon>
        <taxon>African cichlids</taxon>
        <taxon>Pseudocrenilabrinae</taxon>
        <taxon>Haplochromini</taxon>
        <taxon>Pundamilia</taxon>
    </lineage>
</organism>
<dbReference type="Ensembl" id="ENSPNYT00000013240.1">
    <property type="protein sequence ID" value="ENSPNYP00000012923.1"/>
    <property type="gene ID" value="ENSPNYG00000009780.1"/>
</dbReference>
<dbReference type="PROSITE" id="PS50237">
    <property type="entry name" value="HECT"/>
    <property type="match status" value="1"/>
</dbReference>
<evidence type="ECO:0000259" key="4">
    <source>
        <dbReference type="PROSITE" id="PS50237"/>
    </source>
</evidence>
<dbReference type="AlphaFoldDB" id="A0A3B4FTI0"/>
<proteinExistence type="predicted"/>
<dbReference type="GeneTree" id="ENSGT00460000041731"/>
<reference evidence="5" key="1">
    <citation type="submission" date="2023-09" db="UniProtKB">
        <authorList>
            <consortium name="Ensembl"/>
        </authorList>
    </citation>
    <scope>IDENTIFICATION</scope>
</reference>
<sequence length="524" mass="59758">MLKNFSELQLSQAGLGKRSLILTDDMSHTMLKIVQCFFYQSVYLRGQGRRKLVAIPPDVNGYTGRLIRNVSSAGKTLLYVVPLQQDLDLTPLPSDAAGFQTIPKASCQVCKESMPLHILALHVNNCVKSQSTEEEDEVNLCMIYILCPFRLSGFVYNTFAFILRNDNHFIYFFLSEADVLQWLSSQVDTSKDFRICITRNDLVQRGFIQWQRQKKGSPVNKLHVIFIGEAGIDTGALSKEFLTDIAMYIVLTHMKHVKYFFVSCRSAGEVFSVSLAQGGPPPCFLRSWCYQFLATGNFDVLQLTKDDVDDTEYRSLIEKVSYLTEDIVSRGYTGLVKLDKRDSIIRSIVVHATVRLTPMLQQIRNGMKIYNLLEVIGRHESLCSNLFVPIDENDDTPDADYIMSILEPELSERGSPRHAKENAIINFFQDFLENLESSGLCPIMQWLTGQRHKPCLPSERANFKIHVRFEHQYKDTMPEHYICYPLVSACTNTIIFPVAHMNSYTEFTDVMTTAVTMGRDFSRV</sequence>
<accession>A0A3B4FTI0</accession>
<dbReference type="SUPFAM" id="SSF56204">
    <property type="entry name" value="Hect, E3 ligase catalytic domain"/>
    <property type="match status" value="1"/>
</dbReference>
<dbReference type="InterPro" id="IPR035983">
    <property type="entry name" value="Hect_E3_ubiquitin_ligase"/>
</dbReference>
<name>A0A3B4FTI0_9CICH</name>
<protein>
    <recommendedName>
        <fullName evidence="4">HECT domain-containing protein</fullName>
    </recommendedName>
</protein>
<dbReference type="InterPro" id="IPR000569">
    <property type="entry name" value="HECT_dom"/>
</dbReference>
<comment type="caution">
    <text evidence="3">Lacks conserved residue(s) required for the propagation of feature annotation.</text>
</comment>
<dbReference type="GO" id="GO:0004842">
    <property type="term" value="F:ubiquitin-protein transferase activity"/>
    <property type="evidence" value="ECO:0007669"/>
    <property type="project" value="InterPro"/>
</dbReference>
<feature type="domain" description="HECT" evidence="4">
    <location>
        <begin position="214"/>
        <end position="246"/>
    </location>
</feature>
<evidence type="ECO:0000313" key="5">
    <source>
        <dbReference type="Ensembl" id="ENSPNYP00000012923.1"/>
    </source>
</evidence>
<dbReference type="Gene3D" id="3.90.1750.10">
    <property type="entry name" value="Hect, E3 ligase catalytic domains"/>
    <property type="match status" value="1"/>
</dbReference>